<dbReference type="Pfam" id="PF07475">
    <property type="entry name" value="Hpr_kinase_C"/>
    <property type="match status" value="1"/>
</dbReference>
<dbReference type="GO" id="GO:0000155">
    <property type="term" value="F:phosphorelay sensor kinase activity"/>
    <property type="evidence" value="ECO:0007669"/>
    <property type="project" value="InterPro"/>
</dbReference>
<dbReference type="Proteomes" id="UP000064007">
    <property type="component" value="Chromosome 1"/>
</dbReference>
<dbReference type="Gene3D" id="3.40.50.300">
    <property type="entry name" value="P-loop containing nucleotide triphosphate hydrolases"/>
    <property type="match status" value="1"/>
</dbReference>
<feature type="domain" description="HPr kinase/phosphorylase C-terminal" evidence="1">
    <location>
        <begin position="20"/>
        <end position="184"/>
    </location>
</feature>
<dbReference type="RefSeq" id="WP_052734591.1">
    <property type="nucleotide sequence ID" value="NZ_LN827929.1"/>
</dbReference>
<reference evidence="3" key="1">
    <citation type="submission" date="2014-12" db="EMBL/GenBank/DDBJ databases">
        <authorList>
            <person name="Salcher M.M."/>
        </authorList>
    </citation>
    <scope>NUCLEOTIDE SEQUENCE [LARGE SCALE GENOMIC DNA]</scope>
    <source>
        <strain evidence="3">MMS-10A-171</strain>
    </source>
</reference>
<dbReference type="EC" id="2.7.4.-" evidence="2"/>
<dbReference type="HOGENOM" id="CLU_052030_1_0_4"/>
<dbReference type="KEGG" id="mbat:BN1208_0125"/>
<dbReference type="AlphaFoldDB" id="A0A0D6ETT0"/>
<dbReference type="PANTHER" id="PTHR30305:SF1">
    <property type="entry name" value="HPR KINASE_PHOSPHORYLASE"/>
    <property type="match status" value="1"/>
</dbReference>
<protein>
    <submittedName>
        <fullName evidence="2">HPr kinase/phosphorylase</fullName>
        <ecNumber evidence="2">2.7.11.-</ecNumber>
        <ecNumber evidence="2">2.7.4.-</ecNumber>
    </submittedName>
</protein>
<dbReference type="OrthoDB" id="9778803at2"/>
<dbReference type="EMBL" id="LN827929">
    <property type="protein sequence ID" value="CEZ19021.1"/>
    <property type="molecule type" value="Genomic_DNA"/>
</dbReference>
<organism evidence="2 3">
    <name type="scientific">Candidatus Methylopumilus planktonicus</name>
    <dbReference type="NCBI Taxonomy" id="1581557"/>
    <lineage>
        <taxon>Bacteria</taxon>
        <taxon>Pseudomonadati</taxon>
        <taxon>Pseudomonadota</taxon>
        <taxon>Betaproteobacteria</taxon>
        <taxon>Nitrosomonadales</taxon>
        <taxon>Methylophilaceae</taxon>
        <taxon>Candidatus Methylopumilus</taxon>
    </lineage>
</organism>
<dbReference type="STRING" id="1581557.BN1208_0125"/>
<proteinExistence type="predicted"/>
<gene>
    <name evidence="2" type="ORF">BN1208_0125</name>
</gene>
<dbReference type="SUPFAM" id="SSF53795">
    <property type="entry name" value="PEP carboxykinase-like"/>
    <property type="match status" value="1"/>
</dbReference>
<dbReference type="GO" id="GO:0005524">
    <property type="term" value="F:ATP binding"/>
    <property type="evidence" value="ECO:0007669"/>
    <property type="project" value="InterPro"/>
</dbReference>
<dbReference type="EC" id="2.7.11.-" evidence="2"/>
<dbReference type="InterPro" id="IPR011104">
    <property type="entry name" value="Hpr_kin/Pase_C"/>
</dbReference>
<keyword evidence="3" id="KW-1185">Reference proteome</keyword>
<sequence>MYLSKIFNLNPLKSKVPQATKHAHGVFVVIKGKGILIVGKSGIGKSEVALDLIYRGNKLIADDSVEFFKQDENTLIGQAPSLLANVMGVRSLGILDIKKLFGDKSIIKKEKLFLVVELKSFQKKILYPRLDMDIGSFKLFDITVPKIELPIDKTRHVSLLIETVVKNYILLNRGSNATKNLSQKLNLQLSLDH</sequence>
<evidence type="ECO:0000313" key="3">
    <source>
        <dbReference type="Proteomes" id="UP000064007"/>
    </source>
</evidence>
<dbReference type="PANTHER" id="PTHR30305">
    <property type="entry name" value="PROTEIN YJDM-RELATED"/>
    <property type="match status" value="1"/>
</dbReference>
<evidence type="ECO:0000259" key="1">
    <source>
        <dbReference type="Pfam" id="PF07475"/>
    </source>
</evidence>
<dbReference type="GO" id="GO:0006109">
    <property type="term" value="P:regulation of carbohydrate metabolic process"/>
    <property type="evidence" value="ECO:0007669"/>
    <property type="project" value="InterPro"/>
</dbReference>
<dbReference type="InterPro" id="IPR027417">
    <property type="entry name" value="P-loop_NTPase"/>
</dbReference>
<keyword evidence="2" id="KW-0418">Kinase</keyword>
<accession>A0A0D6ETT0</accession>
<evidence type="ECO:0000313" key="2">
    <source>
        <dbReference type="EMBL" id="CEZ19021.1"/>
    </source>
</evidence>
<name>A0A0D6ETT0_9PROT</name>
<keyword evidence="2" id="KW-0808">Transferase</keyword>
<dbReference type="CDD" id="cd01918">
    <property type="entry name" value="HprK_C"/>
    <property type="match status" value="1"/>
</dbReference>